<protein>
    <submittedName>
        <fullName evidence="1">Uncharacterized protein</fullName>
    </submittedName>
</protein>
<organism evidence="1">
    <name type="scientific">hydrocarbon metagenome</name>
    <dbReference type="NCBI Taxonomy" id="938273"/>
    <lineage>
        <taxon>unclassified sequences</taxon>
        <taxon>metagenomes</taxon>
        <taxon>ecological metagenomes</taxon>
    </lineage>
</organism>
<accession>A0A0W8E265</accession>
<name>A0A0W8E265_9ZZZZ</name>
<dbReference type="EMBL" id="LNQE01001914">
    <property type="protein sequence ID" value="KUG02693.1"/>
    <property type="molecule type" value="Genomic_DNA"/>
</dbReference>
<proteinExistence type="predicted"/>
<gene>
    <name evidence="1" type="ORF">ASZ90_019918</name>
</gene>
<dbReference type="AlphaFoldDB" id="A0A0W8E265"/>
<sequence>MTFDIKLKVGFFKTQPYYLAIRPGQIIMTPQEDQEDGSLVIEDKELQSVSITRRKLHSMELEIVSHSITLIGSFASQTDMEEAAKNLAREFKHKFIFGSESFEHDR</sequence>
<reference evidence="1" key="1">
    <citation type="journal article" date="2015" name="Proc. Natl. Acad. Sci. U.S.A.">
        <title>Networks of energetic and metabolic interactions define dynamics in microbial communities.</title>
        <authorList>
            <person name="Embree M."/>
            <person name="Liu J.K."/>
            <person name="Al-Bassam M.M."/>
            <person name="Zengler K."/>
        </authorList>
    </citation>
    <scope>NUCLEOTIDE SEQUENCE</scope>
</reference>
<evidence type="ECO:0000313" key="1">
    <source>
        <dbReference type="EMBL" id="KUG02693.1"/>
    </source>
</evidence>
<comment type="caution">
    <text evidence="1">The sequence shown here is derived from an EMBL/GenBank/DDBJ whole genome shotgun (WGS) entry which is preliminary data.</text>
</comment>